<feature type="transmembrane region" description="Helical" evidence="1">
    <location>
        <begin position="37"/>
        <end position="57"/>
    </location>
</feature>
<evidence type="ECO:0000313" key="2">
    <source>
        <dbReference type="EMBL" id="SCM57081.1"/>
    </source>
</evidence>
<dbReference type="EMBL" id="LT608328">
    <property type="protein sequence ID" value="SCM57081.1"/>
    <property type="molecule type" value="Genomic_DNA"/>
</dbReference>
<proteinExistence type="predicted"/>
<keyword evidence="1" id="KW-0812">Transmembrane</keyword>
<dbReference type="AlphaFoldDB" id="A0A1G4G627"/>
<dbReference type="STRING" id="1642646.ING2E5A_1175"/>
<feature type="transmembrane region" description="Helical" evidence="1">
    <location>
        <begin position="69"/>
        <end position="87"/>
    </location>
</feature>
<feature type="transmembrane region" description="Helical" evidence="1">
    <location>
        <begin position="99"/>
        <end position="120"/>
    </location>
</feature>
<dbReference type="KEGG" id="pmuc:ING2E5A_1175"/>
<dbReference type="Proteomes" id="UP000178485">
    <property type="component" value="Chromosome i"/>
</dbReference>
<organism evidence="2 3">
    <name type="scientific">Petrimonas mucosa</name>
    <dbReference type="NCBI Taxonomy" id="1642646"/>
    <lineage>
        <taxon>Bacteria</taxon>
        <taxon>Pseudomonadati</taxon>
        <taxon>Bacteroidota</taxon>
        <taxon>Bacteroidia</taxon>
        <taxon>Bacteroidales</taxon>
        <taxon>Dysgonomonadaceae</taxon>
        <taxon>Petrimonas</taxon>
    </lineage>
</organism>
<keyword evidence="1" id="KW-0472">Membrane</keyword>
<keyword evidence="1" id="KW-1133">Transmembrane helix</keyword>
<keyword evidence="3" id="KW-1185">Reference proteome</keyword>
<dbReference type="RefSeq" id="WP_071136565.1">
    <property type="nucleotide sequence ID" value="NZ_DUQN01000061.1"/>
</dbReference>
<name>A0A1G4G627_9BACT</name>
<sequence length="187" mass="20790">MVKNIIQAIFFLIAAPHRGWRRVADRDVEQQDFISNFLFPVFGFIAIPAFVGGMWLTDNGGIHWGLKQVIILVSALFGGFYLVSYLLNELFPRFGLVKQLHVAQLFVGYSSVVVYLLFFLMPLLHGAGYLWFAAIYTLYVVYAGAEVFLCVTANKKLSVTVIASLLIVVVPVGLSLLLKSLMTILPG</sequence>
<feature type="transmembrane region" description="Helical" evidence="1">
    <location>
        <begin position="157"/>
        <end position="178"/>
    </location>
</feature>
<evidence type="ECO:0000256" key="1">
    <source>
        <dbReference type="SAM" id="Phobius"/>
    </source>
</evidence>
<evidence type="ECO:0000313" key="3">
    <source>
        <dbReference type="Proteomes" id="UP000178485"/>
    </source>
</evidence>
<protein>
    <submittedName>
        <fullName evidence="2">Putative membrane protein</fullName>
    </submittedName>
</protein>
<reference evidence="2 3" key="1">
    <citation type="submission" date="2016-08" db="EMBL/GenBank/DDBJ databases">
        <authorList>
            <person name="Seilhamer J.J."/>
        </authorList>
    </citation>
    <scope>NUCLEOTIDE SEQUENCE [LARGE SCALE GENOMIC DNA]</scope>
    <source>
        <strain evidence="2">ING2-E5A</strain>
    </source>
</reference>
<feature type="transmembrane region" description="Helical" evidence="1">
    <location>
        <begin position="127"/>
        <end position="145"/>
    </location>
</feature>
<gene>
    <name evidence="2" type="ORF">ING2E5A_1175</name>
</gene>
<accession>A0A1G4G627</accession>